<accession>A0A4Q4KJA6</accession>
<reference evidence="2 3" key="1">
    <citation type="submission" date="2019-02" db="EMBL/GenBank/DDBJ databases">
        <title>Genome sequence of the sea-ice species Brumimicrobium glaciale.</title>
        <authorList>
            <person name="Bowman J.P."/>
        </authorList>
    </citation>
    <scope>NUCLEOTIDE SEQUENCE [LARGE SCALE GENOMIC DNA]</scope>
    <source>
        <strain evidence="2 3">IC156</strain>
    </source>
</reference>
<organism evidence="2 3">
    <name type="scientific">Brumimicrobium glaciale</name>
    <dbReference type="NCBI Taxonomy" id="200475"/>
    <lineage>
        <taxon>Bacteria</taxon>
        <taxon>Pseudomonadati</taxon>
        <taxon>Bacteroidota</taxon>
        <taxon>Flavobacteriia</taxon>
        <taxon>Flavobacteriales</taxon>
        <taxon>Crocinitomicaceae</taxon>
        <taxon>Brumimicrobium</taxon>
    </lineage>
</organism>
<dbReference type="RefSeq" id="WP_130093726.1">
    <property type="nucleotide sequence ID" value="NZ_SETE01000004.1"/>
</dbReference>
<dbReference type="EMBL" id="SETE01000004">
    <property type="protein sequence ID" value="RYM33265.1"/>
    <property type="molecule type" value="Genomic_DNA"/>
</dbReference>
<comment type="caution">
    <text evidence="2">The sequence shown here is derived from an EMBL/GenBank/DDBJ whole genome shotgun (WGS) entry which is preliminary data.</text>
</comment>
<keyword evidence="1" id="KW-1133">Transmembrane helix</keyword>
<gene>
    <name evidence="2" type="ORF">ERX46_09980</name>
</gene>
<keyword evidence="1" id="KW-0472">Membrane</keyword>
<dbReference type="Proteomes" id="UP000293952">
    <property type="component" value="Unassembled WGS sequence"/>
</dbReference>
<protein>
    <submittedName>
        <fullName evidence="2">Uncharacterized protein</fullName>
    </submittedName>
</protein>
<name>A0A4Q4KJA6_9FLAO</name>
<sequence>MKAIYLIVISIWISVYSIAQVPQEISVTDDEQTNFWDSTTIMIIVAAIILIIVFARGWSKSIRKKRDELSQNDKGNK</sequence>
<proteinExistence type="predicted"/>
<dbReference type="AlphaFoldDB" id="A0A4Q4KJA6"/>
<keyword evidence="1" id="KW-0812">Transmembrane</keyword>
<evidence type="ECO:0000313" key="3">
    <source>
        <dbReference type="Proteomes" id="UP000293952"/>
    </source>
</evidence>
<evidence type="ECO:0000313" key="2">
    <source>
        <dbReference type="EMBL" id="RYM33265.1"/>
    </source>
</evidence>
<keyword evidence="3" id="KW-1185">Reference proteome</keyword>
<evidence type="ECO:0000256" key="1">
    <source>
        <dbReference type="SAM" id="Phobius"/>
    </source>
</evidence>
<feature type="transmembrane region" description="Helical" evidence="1">
    <location>
        <begin position="35"/>
        <end position="55"/>
    </location>
</feature>